<evidence type="ECO:0000313" key="14">
    <source>
        <dbReference type="EMBL" id="KAL1529028.1"/>
    </source>
</evidence>
<protein>
    <recommendedName>
        <fullName evidence="13">Ionotropic glutamate receptor C-terminal domain-containing protein</fullName>
    </recommendedName>
</protein>
<evidence type="ECO:0000259" key="13">
    <source>
        <dbReference type="Pfam" id="PF00060"/>
    </source>
</evidence>
<dbReference type="PANTHER" id="PTHR18966">
    <property type="entry name" value="IONOTROPIC GLUTAMATE RECEPTOR"/>
    <property type="match status" value="1"/>
</dbReference>
<keyword evidence="3 11" id="KW-0812">Transmembrane</keyword>
<keyword evidence="10" id="KW-0407">Ion channel</keyword>
<keyword evidence="7" id="KW-0675">Receptor</keyword>
<keyword evidence="2" id="KW-0813">Transport</keyword>
<evidence type="ECO:0000313" key="15">
    <source>
        <dbReference type="Proteomes" id="UP001515480"/>
    </source>
</evidence>
<dbReference type="SUPFAM" id="SSF53850">
    <property type="entry name" value="Periplasmic binding protein-like II"/>
    <property type="match status" value="1"/>
</dbReference>
<evidence type="ECO:0000256" key="10">
    <source>
        <dbReference type="ARBA" id="ARBA00023303"/>
    </source>
</evidence>
<feature type="transmembrane region" description="Helical" evidence="11">
    <location>
        <begin position="591"/>
        <end position="609"/>
    </location>
</feature>
<dbReference type="InterPro" id="IPR015683">
    <property type="entry name" value="Ionotropic_Glu_rcpt"/>
</dbReference>
<keyword evidence="9" id="KW-1071">Ligand-gated ion channel</keyword>
<dbReference type="Pfam" id="PF00060">
    <property type="entry name" value="Lig_chan"/>
    <property type="match status" value="1"/>
</dbReference>
<feature type="signal peptide" evidence="12">
    <location>
        <begin position="1"/>
        <end position="18"/>
    </location>
</feature>
<evidence type="ECO:0000256" key="4">
    <source>
        <dbReference type="ARBA" id="ARBA00022989"/>
    </source>
</evidence>
<accession>A0AB34K6Y5</accession>
<keyword evidence="15" id="KW-1185">Reference proteome</keyword>
<sequence length="635" mass="68038">MSLVCLATLAAVEAGAQSVECPCLNDTSYFEFARTSEGSSFSLSFASSGRSGELANGQMLRYPLQYGLGRCHAWDDGLPPFCNGAPPRPSFCSTAWCFVDTSRCRGTSASFRKTHLLDPLPLYYSYEACAQDDDLQALLRARAAEEQWVSFTVLTPLAGVALTVGFAALSPPSHFKRDERGAVVATGHPRYEEIYKDDSIPWEGISVEYFGALLAEANRLGLNVSAAHTYVSGGARRRHANPWTAAVDDVGAGLLDASPGNLWPTPERLKLAPFTLPFKDSEFWLLVPRPASESSSEPAFSQLSRCFLPFTGALWGAIFGATLCVGLLHAYFAMRFEPHGGGVMGTASSFRRRWSTVLRTSWRGGGDDGSSSGQLWTGAAQAAGELLSGGVGLDVERVGSAGGRVLYLGWGFFVLLVISSYTANLAAFLTQEGLQKGYPSTVEELRQNGDEICVSEVVLQLAKARYPGVRFVGSLTEETVLNEAYRGGQCRAALLDGTAIDVAPETYGKRVCDAGVGVPPGQTLGVLNSEYAIPVRQEYVGAFSYLIRSLAERGVTVESFELPYKVRKNCTYSIGAQPSSNLHPAIALPEMSAAFAVLFVSGVLAVVLAELRLAREKPAVGKPVEAVVHARGSRA</sequence>
<organism evidence="14 15">
    <name type="scientific">Prymnesium parvum</name>
    <name type="common">Toxic golden alga</name>
    <dbReference type="NCBI Taxonomy" id="97485"/>
    <lineage>
        <taxon>Eukaryota</taxon>
        <taxon>Haptista</taxon>
        <taxon>Haptophyta</taxon>
        <taxon>Prymnesiophyceae</taxon>
        <taxon>Prymnesiales</taxon>
        <taxon>Prymnesiaceae</taxon>
        <taxon>Prymnesium</taxon>
    </lineage>
</organism>
<dbReference type="Gene3D" id="3.40.190.10">
    <property type="entry name" value="Periplasmic binding protein-like II"/>
    <property type="match status" value="1"/>
</dbReference>
<evidence type="ECO:0000256" key="9">
    <source>
        <dbReference type="ARBA" id="ARBA00023286"/>
    </source>
</evidence>
<keyword evidence="12" id="KW-0732">Signal</keyword>
<dbReference type="Proteomes" id="UP001515480">
    <property type="component" value="Unassembled WGS sequence"/>
</dbReference>
<dbReference type="GO" id="GO:0016020">
    <property type="term" value="C:membrane"/>
    <property type="evidence" value="ECO:0007669"/>
    <property type="project" value="UniProtKB-SubCell"/>
</dbReference>
<evidence type="ECO:0000256" key="12">
    <source>
        <dbReference type="SAM" id="SignalP"/>
    </source>
</evidence>
<dbReference type="AlphaFoldDB" id="A0AB34K6Y5"/>
<evidence type="ECO:0000256" key="7">
    <source>
        <dbReference type="ARBA" id="ARBA00023170"/>
    </source>
</evidence>
<proteinExistence type="predicted"/>
<comment type="subcellular location">
    <subcellularLocation>
        <location evidence="1">Membrane</location>
        <topology evidence="1">Multi-pass membrane protein</topology>
    </subcellularLocation>
</comment>
<keyword evidence="8" id="KW-0325">Glycoprotein</keyword>
<evidence type="ECO:0000256" key="1">
    <source>
        <dbReference type="ARBA" id="ARBA00004141"/>
    </source>
</evidence>
<reference evidence="14 15" key="1">
    <citation type="journal article" date="2024" name="Science">
        <title>Giant polyketide synthase enzymes in the biosynthesis of giant marine polyether toxins.</title>
        <authorList>
            <person name="Fallon T.R."/>
            <person name="Shende V.V."/>
            <person name="Wierzbicki I.H."/>
            <person name="Pendleton A.L."/>
            <person name="Watervoot N.F."/>
            <person name="Auber R.P."/>
            <person name="Gonzalez D.J."/>
            <person name="Wisecaver J.H."/>
            <person name="Moore B.S."/>
        </authorList>
    </citation>
    <scope>NUCLEOTIDE SEQUENCE [LARGE SCALE GENOMIC DNA]</scope>
    <source>
        <strain evidence="14 15">12B1</strain>
    </source>
</reference>
<feature type="chain" id="PRO_5044313849" description="Ionotropic glutamate receptor C-terminal domain-containing protein" evidence="12">
    <location>
        <begin position="19"/>
        <end position="635"/>
    </location>
</feature>
<keyword evidence="4 11" id="KW-1133">Transmembrane helix</keyword>
<dbReference type="GO" id="GO:0015276">
    <property type="term" value="F:ligand-gated monoatomic ion channel activity"/>
    <property type="evidence" value="ECO:0007669"/>
    <property type="project" value="InterPro"/>
</dbReference>
<evidence type="ECO:0000256" key="3">
    <source>
        <dbReference type="ARBA" id="ARBA00022692"/>
    </source>
</evidence>
<evidence type="ECO:0000256" key="5">
    <source>
        <dbReference type="ARBA" id="ARBA00023065"/>
    </source>
</evidence>
<name>A0AB34K6Y5_PRYPA</name>
<feature type="transmembrane region" description="Helical" evidence="11">
    <location>
        <begin position="405"/>
        <end position="429"/>
    </location>
</feature>
<feature type="transmembrane region" description="Helical" evidence="11">
    <location>
        <begin position="313"/>
        <end position="334"/>
    </location>
</feature>
<dbReference type="InterPro" id="IPR001320">
    <property type="entry name" value="Iontro_rcpt_C"/>
</dbReference>
<comment type="caution">
    <text evidence="14">The sequence shown here is derived from an EMBL/GenBank/DDBJ whole genome shotgun (WGS) entry which is preliminary data.</text>
</comment>
<dbReference type="Gene3D" id="1.10.287.70">
    <property type="match status" value="1"/>
</dbReference>
<dbReference type="EMBL" id="JBGBPQ010000002">
    <property type="protein sequence ID" value="KAL1529028.1"/>
    <property type="molecule type" value="Genomic_DNA"/>
</dbReference>
<gene>
    <name evidence="14" type="ORF">AB1Y20_010348</name>
</gene>
<evidence type="ECO:0000256" key="2">
    <source>
        <dbReference type="ARBA" id="ARBA00022448"/>
    </source>
</evidence>
<evidence type="ECO:0000256" key="11">
    <source>
        <dbReference type="SAM" id="Phobius"/>
    </source>
</evidence>
<evidence type="ECO:0000256" key="6">
    <source>
        <dbReference type="ARBA" id="ARBA00023136"/>
    </source>
</evidence>
<keyword evidence="5" id="KW-0406">Ion transport</keyword>
<keyword evidence="6 11" id="KW-0472">Membrane</keyword>
<evidence type="ECO:0000256" key="8">
    <source>
        <dbReference type="ARBA" id="ARBA00023180"/>
    </source>
</evidence>
<feature type="domain" description="Ionotropic glutamate receptor C-terminal" evidence="13">
    <location>
        <begin position="395"/>
        <end position="600"/>
    </location>
</feature>